<sequence>MTDYRFAKRVAAVPDAGIGTIMSYAAQFKDTISLGQGAPQFPTPQFVYDQLHQRSKVDPALGMYNSTNDKIQLGLKELLAKDIAKKYGFTPSIDELYLTLGGIGGLFATLMSILEKGDEVVFFDPSYPLHLSQVYLTQATPVFVPLKEDDNWAIDIERLQKSITKKTKAIILTNPNNPTGTILTKAQVQALAQIILEHKLFLVLDEAYEYLTYEQPLFSPLLIPELRERTILSKSFSKEYAMTGWRIGYVWAPSEIINKIHNVHLYFTINPATVSIVAATIVLSDPRGKKAMMQFVDQIRQSREVICQRIDGLKSLFTYTKPQGSFYLFPKILLPNSSGLDFAKRLVRETGVITVPGESMGPAGKGHLRLSFSAKPQLIDRAFDRIDVFVKKLRLV</sequence>
<dbReference type="SUPFAM" id="SSF53383">
    <property type="entry name" value="PLP-dependent transferases"/>
    <property type="match status" value="1"/>
</dbReference>
<dbReference type="GO" id="GO:0006520">
    <property type="term" value="P:amino acid metabolic process"/>
    <property type="evidence" value="ECO:0007669"/>
    <property type="project" value="InterPro"/>
</dbReference>
<keyword evidence="4 6" id="KW-0808">Transferase</keyword>
<dbReference type="GO" id="GO:0008483">
    <property type="term" value="F:transaminase activity"/>
    <property type="evidence" value="ECO:0007669"/>
    <property type="project" value="UniProtKB-KW"/>
</dbReference>
<evidence type="ECO:0000256" key="5">
    <source>
        <dbReference type="ARBA" id="ARBA00022898"/>
    </source>
</evidence>
<dbReference type="STRING" id="1618446.UV61_C0001G0043"/>
<dbReference type="Gene3D" id="3.90.1150.10">
    <property type="entry name" value="Aspartate Aminotransferase, domain 1"/>
    <property type="match status" value="1"/>
</dbReference>
<reference evidence="8 9" key="1">
    <citation type="journal article" date="2015" name="Nature">
        <title>rRNA introns, odd ribosomes, and small enigmatic genomes across a large radiation of phyla.</title>
        <authorList>
            <person name="Brown C.T."/>
            <person name="Hug L.A."/>
            <person name="Thomas B.C."/>
            <person name="Sharon I."/>
            <person name="Castelle C.J."/>
            <person name="Singh A."/>
            <person name="Wilkins M.J."/>
            <person name="Williams K.H."/>
            <person name="Banfield J.F."/>
        </authorList>
    </citation>
    <scope>NUCLEOTIDE SEQUENCE [LARGE SCALE GENOMIC DNA]</scope>
</reference>
<proteinExistence type="inferred from homology"/>
<comment type="similarity">
    <text evidence="2 6">Belongs to the class-I pyridoxal-phosphate-dependent aminotransferase family.</text>
</comment>
<dbReference type="InterPro" id="IPR004838">
    <property type="entry name" value="NHTrfase_class1_PyrdxlP-BS"/>
</dbReference>
<dbReference type="InterPro" id="IPR015422">
    <property type="entry name" value="PyrdxlP-dep_Trfase_small"/>
</dbReference>
<dbReference type="CDD" id="cd00609">
    <property type="entry name" value="AAT_like"/>
    <property type="match status" value="1"/>
</dbReference>
<evidence type="ECO:0000256" key="3">
    <source>
        <dbReference type="ARBA" id="ARBA00022576"/>
    </source>
</evidence>
<dbReference type="PANTHER" id="PTHR46383">
    <property type="entry name" value="ASPARTATE AMINOTRANSFERASE"/>
    <property type="match status" value="1"/>
</dbReference>
<dbReference type="PATRIC" id="fig|1618446.3.peg.48"/>
<evidence type="ECO:0000256" key="2">
    <source>
        <dbReference type="ARBA" id="ARBA00007441"/>
    </source>
</evidence>
<evidence type="ECO:0000259" key="7">
    <source>
        <dbReference type="Pfam" id="PF00155"/>
    </source>
</evidence>
<evidence type="ECO:0000256" key="4">
    <source>
        <dbReference type="ARBA" id="ARBA00022679"/>
    </source>
</evidence>
<organism evidence="8 9">
    <name type="scientific">Candidatus Gottesmanbacteria bacterium GW2011_GWB1_43_11</name>
    <dbReference type="NCBI Taxonomy" id="1618446"/>
    <lineage>
        <taxon>Bacteria</taxon>
        <taxon>Candidatus Gottesmaniibacteriota</taxon>
    </lineage>
</organism>
<dbReference type="InterPro" id="IPR015424">
    <property type="entry name" value="PyrdxlP-dep_Trfase"/>
</dbReference>
<dbReference type="Pfam" id="PF00155">
    <property type="entry name" value="Aminotran_1_2"/>
    <property type="match status" value="1"/>
</dbReference>
<dbReference type="Proteomes" id="UP000034050">
    <property type="component" value="Unassembled WGS sequence"/>
</dbReference>
<dbReference type="EC" id="2.6.1.-" evidence="6"/>
<dbReference type="InterPro" id="IPR015421">
    <property type="entry name" value="PyrdxlP-dep_Trfase_major"/>
</dbReference>
<accession>A0A0G1EXG6</accession>
<evidence type="ECO:0000313" key="9">
    <source>
        <dbReference type="Proteomes" id="UP000034050"/>
    </source>
</evidence>
<protein>
    <recommendedName>
        <fullName evidence="6">Aminotransferase</fullName>
        <ecNumber evidence="6">2.6.1.-</ecNumber>
    </recommendedName>
</protein>
<evidence type="ECO:0000313" key="8">
    <source>
        <dbReference type="EMBL" id="KKS87636.1"/>
    </source>
</evidence>
<dbReference type="PROSITE" id="PS00105">
    <property type="entry name" value="AA_TRANSFER_CLASS_1"/>
    <property type="match status" value="1"/>
</dbReference>
<dbReference type="InterPro" id="IPR050596">
    <property type="entry name" value="AspAT/PAT-like"/>
</dbReference>
<dbReference type="AlphaFoldDB" id="A0A0G1EXG6"/>
<feature type="domain" description="Aminotransferase class I/classII large" evidence="7">
    <location>
        <begin position="30"/>
        <end position="386"/>
    </location>
</feature>
<keyword evidence="5" id="KW-0663">Pyridoxal phosphate</keyword>
<keyword evidence="3 6" id="KW-0032">Aminotransferase</keyword>
<evidence type="ECO:0000256" key="6">
    <source>
        <dbReference type="RuleBase" id="RU000481"/>
    </source>
</evidence>
<gene>
    <name evidence="8" type="ORF">UV61_C0001G0043</name>
</gene>
<dbReference type="EMBL" id="LCFD01000001">
    <property type="protein sequence ID" value="KKS87636.1"/>
    <property type="molecule type" value="Genomic_DNA"/>
</dbReference>
<dbReference type="GO" id="GO:0030170">
    <property type="term" value="F:pyridoxal phosphate binding"/>
    <property type="evidence" value="ECO:0007669"/>
    <property type="project" value="InterPro"/>
</dbReference>
<dbReference type="Gene3D" id="3.40.640.10">
    <property type="entry name" value="Type I PLP-dependent aspartate aminotransferase-like (Major domain)"/>
    <property type="match status" value="1"/>
</dbReference>
<evidence type="ECO:0000256" key="1">
    <source>
        <dbReference type="ARBA" id="ARBA00001933"/>
    </source>
</evidence>
<comment type="caution">
    <text evidence="8">The sequence shown here is derived from an EMBL/GenBank/DDBJ whole genome shotgun (WGS) entry which is preliminary data.</text>
</comment>
<dbReference type="InterPro" id="IPR004839">
    <property type="entry name" value="Aminotransferase_I/II_large"/>
</dbReference>
<comment type="cofactor">
    <cofactor evidence="1 6">
        <name>pyridoxal 5'-phosphate</name>
        <dbReference type="ChEBI" id="CHEBI:597326"/>
    </cofactor>
</comment>
<name>A0A0G1EXG6_9BACT</name>
<dbReference type="PANTHER" id="PTHR46383:SF1">
    <property type="entry name" value="ASPARTATE AMINOTRANSFERASE"/>
    <property type="match status" value="1"/>
</dbReference>